<feature type="domain" description="SWIM-type" evidence="2">
    <location>
        <begin position="331"/>
        <end position="362"/>
    </location>
</feature>
<dbReference type="InterPro" id="IPR052579">
    <property type="entry name" value="Zinc_finger_SWIM"/>
</dbReference>
<dbReference type="InterPro" id="IPR018289">
    <property type="entry name" value="MULE_transposase_dom"/>
</dbReference>
<dbReference type="Pfam" id="PF10551">
    <property type="entry name" value="MULE"/>
    <property type="match status" value="1"/>
</dbReference>
<gene>
    <name evidence="3" type="ORF">BD410DRAFT_681469</name>
</gene>
<evidence type="ECO:0000256" key="1">
    <source>
        <dbReference type="PROSITE-ProRule" id="PRU00325"/>
    </source>
</evidence>
<keyword evidence="1" id="KW-0863">Zinc-finger</keyword>
<dbReference type="EMBL" id="ML170213">
    <property type="protein sequence ID" value="TDL18073.1"/>
    <property type="molecule type" value="Genomic_DNA"/>
</dbReference>
<dbReference type="STRING" id="50990.A0A4Y7PRL7"/>
<dbReference type="VEuPathDB" id="FungiDB:BD410DRAFT_681469"/>
<sequence>SCKLTIKSYPGTAVILGSYVEKHSHPIGAENLKYIHVSEETRDWIAGELRNHVEPQHILKTLHGNIHSDGSILPEDYVPHRNDFITLREIRQIQKDIEAETVRLSREDGVSCIKWAEKLRESGDLLAFKALPVSWMIASNGQEETINYYLLLFRQNNPSTTPKYIMSDKDRGQMNAIQAKYPLSTLYLCWWHVLHAWQQHFSTSDWPEVWTLLRRWIRVTNAEEFENIWRTIRETAPPSMVQYLEDNWMNEVELWSAMYRRGRSIEAENVVPYYIQKHCRQAAGFDGPNLEQKRRSDMDSLGLQIPSTDITEVDESVRYLILSQSDQTRFYIINLTTFSCSCPSFTSISFCKHMAAIRHRFPE</sequence>
<dbReference type="AlphaFoldDB" id="A0A4Y7PRL7"/>
<reference evidence="3 4" key="1">
    <citation type="submission" date="2018-06" db="EMBL/GenBank/DDBJ databases">
        <title>A transcriptomic atlas of mushroom development highlights an independent origin of complex multicellularity.</title>
        <authorList>
            <consortium name="DOE Joint Genome Institute"/>
            <person name="Krizsan K."/>
            <person name="Almasi E."/>
            <person name="Merenyi Z."/>
            <person name="Sahu N."/>
            <person name="Viragh M."/>
            <person name="Koszo T."/>
            <person name="Mondo S."/>
            <person name="Kiss B."/>
            <person name="Balint B."/>
            <person name="Kues U."/>
            <person name="Barry K."/>
            <person name="Hegedus J.C."/>
            <person name="Henrissat B."/>
            <person name="Johnson J."/>
            <person name="Lipzen A."/>
            <person name="Ohm R."/>
            <person name="Nagy I."/>
            <person name="Pangilinan J."/>
            <person name="Yan J."/>
            <person name="Xiong Y."/>
            <person name="Grigoriev I.V."/>
            <person name="Hibbett D.S."/>
            <person name="Nagy L.G."/>
        </authorList>
    </citation>
    <scope>NUCLEOTIDE SEQUENCE [LARGE SCALE GENOMIC DNA]</scope>
    <source>
        <strain evidence="3 4">SZMC22713</strain>
    </source>
</reference>
<evidence type="ECO:0000259" key="2">
    <source>
        <dbReference type="PROSITE" id="PS50966"/>
    </source>
</evidence>
<evidence type="ECO:0000313" key="3">
    <source>
        <dbReference type="EMBL" id="TDL18073.1"/>
    </source>
</evidence>
<name>A0A4Y7PRL7_9AGAM</name>
<keyword evidence="1" id="KW-0862">Zinc</keyword>
<dbReference type="OrthoDB" id="3265053at2759"/>
<dbReference type="InterPro" id="IPR007527">
    <property type="entry name" value="Znf_SWIM"/>
</dbReference>
<dbReference type="PANTHER" id="PTHR31569:SF4">
    <property type="entry name" value="SWIM-TYPE DOMAIN-CONTAINING PROTEIN"/>
    <property type="match status" value="1"/>
</dbReference>
<dbReference type="Proteomes" id="UP000294933">
    <property type="component" value="Unassembled WGS sequence"/>
</dbReference>
<dbReference type="PANTHER" id="PTHR31569">
    <property type="entry name" value="SWIM-TYPE DOMAIN-CONTAINING PROTEIN"/>
    <property type="match status" value="1"/>
</dbReference>
<dbReference type="PROSITE" id="PS50966">
    <property type="entry name" value="ZF_SWIM"/>
    <property type="match status" value="1"/>
</dbReference>
<protein>
    <recommendedName>
        <fullName evidence="2">SWIM-type domain-containing protein</fullName>
    </recommendedName>
</protein>
<feature type="non-terminal residue" evidence="3">
    <location>
        <position position="1"/>
    </location>
</feature>
<keyword evidence="4" id="KW-1185">Reference proteome</keyword>
<feature type="non-terminal residue" evidence="3">
    <location>
        <position position="363"/>
    </location>
</feature>
<dbReference type="GO" id="GO:0008270">
    <property type="term" value="F:zinc ion binding"/>
    <property type="evidence" value="ECO:0007669"/>
    <property type="project" value="UniProtKB-KW"/>
</dbReference>
<keyword evidence="1" id="KW-0479">Metal-binding</keyword>
<accession>A0A4Y7PRL7</accession>
<proteinExistence type="predicted"/>
<evidence type="ECO:0000313" key="4">
    <source>
        <dbReference type="Proteomes" id="UP000294933"/>
    </source>
</evidence>
<organism evidence="3 4">
    <name type="scientific">Rickenella mellea</name>
    <dbReference type="NCBI Taxonomy" id="50990"/>
    <lineage>
        <taxon>Eukaryota</taxon>
        <taxon>Fungi</taxon>
        <taxon>Dikarya</taxon>
        <taxon>Basidiomycota</taxon>
        <taxon>Agaricomycotina</taxon>
        <taxon>Agaricomycetes</taxon>
        <taxon>Hymenochaetales</taxon>
        <taxon>Rickenellaceae</taxon>
        <taxon>Rickenella</taxon>
    </lineage>
</organism>